<reference evidence="2 3" key="1">
    <citation type="journal article" date="2002" name="Nature">
        <title>Genome sequence and comparative analysis of the model rodent malaria parasite Plasmodium yoelii yoelii.</title>
        <authorList>
            <person name="Carlton J.M."/>
            <person name="Angiuoli S.V."/>
            <person name="Suh B.B."/>
            <person name="Kooij T.W."/>
            <person name="Pertea M."/>
            <person name="Silva J.C."/>
            <person name="Ermolaeva M.D."/>
            <person name="Allen J.E."/>
            <person name="Selengut J.D."/>
            <person name="Koo H.L."/>
            <person name="Peterson J.D."/>
            <person name="Pop M."/>
            <person name="Kosack D.S."/>
            <person name="Shumway M.F."/>
            <person name="Bidwell S.L."/>
            <person name="Shallom S.J."/>
            <person name="van Aken S.E."/>
            <person name="Riedmuller S.B."/>
            <person name="Feldblyum T.V."/>
            <person name="Cho J.K."/>
            <person name="Quackenbush J."/>
            <person name="Sedegah M."/>
            <person name="Shoaibi A."/>
            <person name="Cummings L.M."/>
            <person name="Florens L."/>
            <person name="Yates J.R."/>
            <person name="Raine J.D."/>
            <person name="Sinden R.E."/>
            <person name="Harris M.A."/>
            <person name="Cunningham D.A."/>
            <person name="Preiser P.R."/>
            <person name="Bergman L.W."/>
            <person name="Vaidya A.B."/>
            <person name="van Lin L.H."/>
            <person name="Janse C.J."/>
            <person name="Waters A.P."/>
            <person name="Smith H.O."/>
            <person name="White O.R."/>
            <person name="Salzberg S.L."/>
            <person name="Venter J.C."/>
            <person name="Fraser C.M."/>
            <person name="Hoffman S.L."/>
            <person name="Gardner M.J."/>
            <person name="Carucci D.J."/>
        </authorList>
    </citation>
    <scope>NUCLEOTIDE SEQUENCE [LARGE SCALE GENOMIC DNA]</scope>
    <source>
        <strain evidence="2 3">17XNL</strain>
    </source>
</reference>
<organism evidence="2 3">
    <name type="scientific">Plasmodium yoelii yoelii</name>
    <dbReference type="NCBI Taxonomy" id="73239"/>
    <lineage>
        <taxon>Eukaryota</taxon>
        <taxon>Sar</taxon>
        <taxon>Alveolata</taxon>
        <taxon>Apicomplexa</taxon>
        <taxon>Aconoidasida</taxon>
        <taxon>Haemosporida</taxon>
        <taxon>Plasmodiidae</taxon>
        <taxon>Plasmodium</taxon>
        <taxon>Plasmodium (Vinckeia)</taxon>
    </lineage>
</organism>
<name>Q7RTD4_PLAYO</name>
<keyword evidence="1" id="KW-0472">Membrane</keyword>
<dbReference type="AlphaFoldDB" id="Q7RTD4"/>
<feature type="transmembrane region" description="Helical" evidence="1">
    <location>
        <begin position="36"/>
        <end position="55"/>
    </location>
</feature>
<evidence type="ECO:0000313" key="2">
    <source>
        <dbReference type="EMBL" id="EAA16431.1"/>
    </source>
</evidence>
<protein>
    <submittedName>
        <fullName evidence="2">Uncharacterized protein</fullName>
    </submittedName>
</protein>
<dbReference type="PaxDb" id="73239-Q7RTD4"/>
<keyword evidence="3" id="KW-1185">Reference proteome</keyword>
<dbReference type="Proteomes" id="UP000008553">
    <property type="component" value="Unassembled WGS sequence"/>
</dbReference>
<accession>Q7RTD4</accession>
<sequence length="59" mass="7051">LSCCIELSHMFHHLYKLPSIPLNFVLANILLRRNIYYYYAFAFGILFCIIAFHYFSKNS</sequence>
<dbReference type="InParanoid" id="Q7RTD4"/>
<gene>
    <name evidence="2" type="ORF">PY00060</name>
</gene>
<proteinExistence type="predicted"/>
<evidence type="ECO:0000313" key="3">
    <source>
        <dbReference type="Proteomes" id="UP000008553"/>
    </source>
</evidence>
<keyword evidence="1" id="KW-1133">Transmembrane helix</keyword>
<dbReference type="EMBL" id="AABL01000014">
    <property type="protein sequence ID" value="EAA16431.1"/>
    <property type="molecule type" value="Genomic_DNA"/>
</dbReference>
<evidence type="ECO:0000256" key="1">
    <source>
        <dbReference type="SAM" id="Phobius"/>
    </source>
</evidence>
<comment type="caution">
    <text evidence="2">The sequence shown here is derived from an EMBL/GenBank/DDBJ whole genome shotgun (WGS) entry which is preliminary data.</text>
</comment>
<feature type="non-terminal residue" evidence="2">
    <location>
        <position position="1"/>
    </location>
</feature>
<keyword evidence="1" id="KW-0812">Transmembrane</keyword>